<dbReference type="GO" id="GO:0004252">
    <property type="term" value="F:serine-type endopeptidase activity"/>
    <property type="evidence" value="ECO:0007669"/>
    <property type="project" value="InterPro"/>
</dbReference>
<dbReference type="Gene3D" id="2.40.10.10">
    <property type="entry name" value="Trypsin-like serine proteases"/>
    <property type="match status" value="2"/>
</dbReference>
<dbReference type="InterPro" id="IPR036034">
    <property type="entry name" value="PDZ_sf"/>
</dbReference>
<dbReference type="STRING" id="296587.C1EGP7"/>
<keyword evidence="2" id="KW-0645">Protease</keyword>
<keyword evidence="7" id="KW-1185">Reference proteome</keyword>
<dbReference type="InterPro" id="IPR039382">
    <property type="entry name" value="DEGP1/8_PDZ_dom"/>
</dbReference>
<dbReference type="PROSITE" id="PS50106">
    <property type="entry name" value="PDZ"/>
    <property type="match status" value="1"/>
</dbReference>
<dbReference type="FunFam" id="2.40.10.10:FF:000001">
    <property type="entry name" value="Periplasmic serine protease DegS"/>
    <property type="match status" value="1"/>
</dbReference>
<dbReference type="PANTHER" id="PTHR43343">
    <property type="entry name" value="PEPTIDASE S12"/>
    <property type="match status" value="1"/>
</dbReference>
<protein>
    <recommendedName>
        <fullName evidence="5">PDZ domain-containing protein</fullName>
    </recommendedName>
</protein>
<dbReference type="InParanoid" id="C1EGP7"/>
<dbReference type="Proteomes" id="UP000002009">
    <property type="component" value="Chromosome 14"/>
</dbReference>
<evidence type="ECO:0000256" key="2">
    <source>
        <dbReference type="ARBA" id="ARBA00022670"/>
    </source>
</evidence>
<dbReference type="InterPro" id="IPR043504">
    <property type="entry name" value="Peptidase_S1_PA_chymotrypsin"/>
</dbReference>
<dbReference type="Gene3D" id="2.30.42.10">
    <property type="match status" value="1"/>
</dbReference>
<evidence type="ECO:0000256" key="1">
    <source>
        <dbReference type="ARBA" id="ARBA00010541"/>
    </source>
</evidence>
<evidence type="ECO:0000256" key="3">
    <source>
        <dbReference type="ARBA" id="ARBA00022801"/>
    </source>
</evidence>
<dbReference type="SUPFAM" id="SSF50494">
    <property type="entry name" value="Trypsin-like serine proteases"/>
    <property type="match status" value="1"/>
</dbReference>
<dbReference type="SUPFAM" id="SSF50156">
    <property type="entry name" value="PDZ domain-like"/>
    <property type="match status" value="1"/>
</dbReference>
<dbReference type="RefSeq" id="XP_002505905.1">
    <property type="nucleotide sequence ID" value="XM_002505859.1"/>
</dbReference>
<keyword evidence="3" id="KW-0378">Hydrolase</keyword>
<dbReference type="InterPro" id="IPR009003">
    <property type="entry name" value="Peptidase_S1_PA"/>
</dbReference>
<feature type="non-terminal residue" evidence="6">
    <location>
        <position position="342"/>
    </location>
</feature>
<organism evidence="6 7">
    <name type="scientific">Micromonas commoda (strain RCC299 / NOUM17 / CCMP2709)</name>
    <name type="common">Picoplanktonic green alga</name>
    <dbReference type="NCBI Taxonomy" id="296587"/>
    <lineage>
        <taxon>Eukaryota</taxon>
        <taxon>Viridiplantae</taxon>
        <taxon>Chlorophyta</taxon>
        <taxon>Mamiellophyceae</taxon>
        <taxon>Mamiellales</taxon>
        <taxon>Mamiellaceae</taxon>
        <taxon>Micromonas</taxon>
    </lineage>
</organism>
<dbReference type="GO" id="GO:0006508">
    <property type="term" value="P:proteolysis"/>
    <property type="evidence" value="ECO:0007669"/>
    <property type="project" value="UniProtKB-KW"/>
</dbReference>
<accession>C1EGP7</accession>
<dbReference type="Pfam" id="PF13365">
    <property type="entry name" value="Trypsin_2"/>
    <property type="match status" value="1"/>
</dbReference>
<proteinExistence type="inferred from homology"/>
<dbReference type="Pfam" id="PF13180">
    <property type="entry name" value="PDZ_2"/>
    <property type="match status" value="1"/>
</dbReference>
<feature type="domain" description="PDZ" evidence="5">
    <location>
        <begin position="230"/>
        <end position="327"/>
    </location>
</feature>
<dbReference type="InterPro" id="IPR001940">
    <property type="entry name" value="Peptidase_S1C"/>
</dbReference>
<dbReference type="InterPro" id="IPR001478">
    <property type="entry name" value="PDZ"/>
</dbReference>
<dbReference type="AlphaFoldDB" id="C1EGP7"/>
<evidence type="ECO:0000313" key="6">
    <source>
        <dbReference type="EMBL" id="ACO67163.1"/>
    </source>
</evidence>
<evidence type="ECO:0000256" key="4">
    <source>
        <dbReference type="ARBA" id="ARBA00022825"/>
    </source>
</evidence>
<dbReference type="InterPro" id="IPR051201">
    <property type="entry name" value="Chloro_Bact_Ser_Proteases"/>
</dbReference>
<dbReference type="FunCoup" id="C1EGP7">
    <property type="interactions" value="519"/>
</dbReference>
<evidence type="ECO:0000313" key="7">
    <source>
        <dbReference type="Proteomes" id="UP000002009"/>
    </source>
</evidence>
<feature type="non-terminal residue" evidence="6">
    <location>
        <position position="1"/>
    </location>
</feature>
<dbReference type="OMA" id="IMSPEGY"/>
<dbReference type="eggNOG" id="KOG1320">
    <property type="taxonomic scope" value="Eukaryota"/>
</dbReference>
<dbReference type="PANTHER" id="PTHR43343:SF2">
    <property type="entry name" value="PDZ DOMAIN-CONTAINING PROTEIN"/>
    <property type="match status" value="1"/>
</dbReference>
<keyword evidence="4" id="KW-0720">Serine protease</keyword>
<dbReference type="CDD" id="cd00990">
    <property type="entry name" value="cpPDZ_AtDEGP1-like"/>
    <property type="match status" value="1"/>
</dbReference>
<dbReference type="GeneID" id="8249035"/>
<dbReference type="PRINTS" id="PR00834">
    <property type="entry name" value="PROTEASES2C"/>
</dbReference>
<dbReference type="EMBL" id="CP001332">
    <property type="protein sequence ID" value="ACO67163.1"/>
    <property type="molecule type" value="Genomic_DNA"/>
</dbReference>
<sequence>RKLTAEEKATIDLFNSNTPSVVYITNMQQKRDVFTLNAVEAPTGAGSGIVWDGDGHVVTNFHVINGANELRVTTQDQDVYPAKVIGFDEDKDIAVLKIDYANKLPGKDGTIKTSSHDPTLRPLPIGTSSDLLVGQRVYAIGNPFGLDHTLTTGVISGLGREIQSGNTGRPIDGIIQTDAAINPGNSGGPLLDSSGRLIGINTAIYSTSGSSSGVGFALPADMVTGIVEQIITTGRVTRPIMGITFAPDQAVEQLGLGGVLVLDAREGGPAWRAGVKATSRDSAGRLILGDVIVELDGALIKDSSDLYRTLDKLSVGQEIMMKVMRGENKVDLQLTLDDLKDQ</sequence>
<gene>
    <name evidence="6" type="ORF">MICPUN_68689</name>
</gene>
<reference evidence="6 7" key="1">
    <citation type="journal article" date="2009" name="Science">
        <title>Green evolution and dynamic adaptations revealed by genomes of the marine picoeukaryotes Micromonas.</title>
        <authorList>
            <person name="Worden A.Z."/>
            <person name="Lee J.H."/>
            <person name="Mock T."/>
            <person name="Rouze P."/>
            <person name="Simmons M.P."/>
            <person name="Aerts A.L."/>
            <person name="Allen A.E."/>
            <person name="Cuvelier M.L."/>
            <person name="Derelle E."/>
            <person name="Everett M.V."/>
            <person name="Foulon E."/>
            <person name="Grimwood J."/>
            <person name="Gundlach H."/>
            <person name="Henrissat B."/>
            <person name="Napoli C."/>
            <person name="McDonald S.M."/>
            <person name="Parker M.S."/>
            <person name="Rombauts S."/>
            <person name="Salamov A."/>
            <person name="Von Dassow P."/>
            <person name="Badger J.H."/>
            <person name="Coutinho P.M."/>
            <person name="Demir E."/>
            <person name="Dubchak I."/>
            <person name="Gentemann C."/>
            <person name="Eikrem W."/>
            <person name="Gready J.E."/>
            <person name="John U."/>
            <person name="Lanier W."/>
            <person name="Lindquist E.A."/>
            <person name="Lucas S."/>
            <person name="Mayer K.F."/>
            <person name="Moreau H."/>
            <person name="Not F."/>
            <person name="Otillar R."/>
            <person name="Panaud O."/>
            <person name="Pangilinan J."/>
            <person name="Paulsen I."/>
            <person name="Piegu B."/>
            <person name="Poliakov A."/>
            <person name="Robbens S."/>
            <person name="Schmutz J."/>
            <person name="Toulza E."/>
            <person name="Wyss T."/>
            <person name="Zelensky A."/>
            <person name="Zhou K."/>
            <person name="Armbrust E.V."/>
            <person name="Bhattacharya D."/>
            <person name="Goodenough U.W."/>
            <person name="Van de Peer Y."/>
            <person name="Grigoriev I.V."/>
        </authorList>
    </citation>
    <scope>NUCLEOTIDE SEQUENCE [LARGE SCALE GENOMIC DNA]</scope>
    <source>
        <strain evidence="7">RCC299 / NOUM17</strain>
    </source>
</reference>
<dbReference type="OrthoDB" id="4217619at2759"/>
<dbReference type="KEGG" id="mis:MICPUN_68689"/>
<evidence type="ECO:0000259" key="5">
    <source>
        <dbReference type="PROSITE" id="PS50106"/>
    </source>
</evidence>
<name>C1EGP7_MICCC</name>
<comment type="similarity">
    <text evidence="1">Belongs to the peptidase S1C family.</text>
</comment>
<dbReference type="SMART" id="SM00228">
    <property type="entry name" value="PDZ"/>
    <property type="match status" value="1"/>
</dbReference>